<evidence type="ECO:0000313" key="4">
    <source>
        <dbReference type="Proteomes" id="UP000887568"/>
    </source>
</evidence>
<proteinExistence type="inferred from homology"/>
<dbReference type="PANTHER" id="PTHR11786">
    <property type="entry name" value="N-HYDROXYARYLAMINE O-ACETYLTRANSFERASE"/>
    <property type="match status" value="1"/>
</dbReference>
<name>A0A913ZMN5_PATMI</name>
<organism evidence="3 4">
    <name type="scientific">Patiria miniata</name>
    <name type="common">Bat star</name>
    <name type="synonym">Asterina miniata</name>
    <dbReference type="NCBI Taxonomy" id="46514"/>
    <lineage>
        <taxon>Eukaryota</taxon>
        <taxon>Metazoa</taxon>
        <taxon>Echinodermata</taxon>
        <taxon>Eleutherozoa</taxon>
        <taxon>Asterozoa</taxon>
        <taxon>Asteroidea</taxon>
        <taxon>Valvatacea</taxon>
        <taxon>Valvatida</taxon>
        <taxon>Asterinidae</taxon>
        <taxon>Patiria</taxon>
    </lineage>
</organism>
<evidence type="ECO:0000313" key="3">
    <source>
        <dbReference type="EnsemblMetazoa" id="XP_038052619.1"/>
    </source>
</evidence>
<dbReference type="Proteomes" id="UP000887568">
    <property type="component" value="Unplaced"/>
</dbReference>
<accession>A0A913ZMN5</accession>
<dbReference type="GO" id="GO:0004060">
    <property type="term" value="F:arylamine N-acetyltransferase activity"/>
    <property type="evidence" value="ECO:0007669"/>
    <property type="project" value="UniProtKB-EC"/>
</dbReference>
<sequence>MAGNLSLSEATQFLEGVLQMHSPMESLARDRVSFLRDLMAAFLSKIPFQSVTAIATPKPERRGLTFQEIKVDMVTQKGGLCFEMNSFMKALLEKLGFEVYHVGCTINGKPNNHLSTVVKNLSRPGDLHLVDVGCGHPMFEPIPLDFDKESPLYKSNYLVHKFVKDADDSFRWMHKSYQDYDGSTGRVVDGWYMFLQFKLEFRDIEFFALHMENIHTVESGPEALAHFLVQLKATDFRNGKLFAITGTSTLEEDASGKVNKKRISSPQELEEAYKFHFPQFPAETIQQAIQTVNLKFEK</sequence>
<keyword evidence="4" id="KW-1185">Reference proteome</keyword>
<protein>
    <recommendedName>
        <fullName evidence="2">arylamine N-acetyltransferase</fullName>
        <ecNumber evidence="2">2.3.1.5</ecNumber>
    </recommendedName>
</protein>
<dbReference type="InterPro" id="IPR038765">
    <property type="entry name" value="Papain-like_cys_pep_sf"/>
</dbReference>
<dbReference type="InterPro" id="IPR053710">
    <property type="entry name" value="Arylamine_NAT_domain_sf"/>
</dbReference>
<dbReference type="OrthoDB" id="10260017at2759"/>
<dbReference type="EC" id="2.3.1.5" evidence="2"/>
<dbReference type="AlphaFoldDB" id="A0A913ZMN5"/>
<dbReference type="Pfam" id="PF00797">
    <property type="entry name" value="Acetyltransf_2"/>
    <property type="match status" value="1"/>
</dbReference>
<dbReference type="OMA" id="CYTQNVF"/>
<dbReference type="InterPro" id="IPR001447">
    <property type="entry name" value="Arylamine_N-AcTrfase"/>
</dbReference>
<dbReference type="PANTHER" id="PTHR11786:SF0">
    <property type="entry name" value="ARYLAMINE N-ACETYLTRANSFERASE 4-RELATED"/>
    <property type="match status" value="1"/>
</dbReference>
<evidence type="ECO:0000256" key="1">
    <source>
        <dbReference type="ARBA" id="ARBA00006547"/>
    </source>
</evidence>
<dbReference type="SUPFAM" id="SSF54001">
    <property type="entry name" value="Cysteine proteinases"/>
    <property type="match status" value="1"/>
</dbReference>
<reference evidence="3" key="1">
    <citation type="submission" date="2022-11" db="UniProtKB">
        <authorList>
            <consortium name="EnsemblMetazoa"/>
        </authorList>
    </citation>
    <scope>IDENTIFICATION</scope>
</reference>
<dbReference type="GeneID" id="119725310"/>
<comment type="similarity">
    <text evidence="1">Belongs to the arylamine N-acetyltransferase family.</text>
</comment>
<dbReference type="EnsemblMetazoa" id="XM_038196691.1">
    <property type="protein sequence ID" value="XP_038052619.1"/>
    <property type="gene ID" value="LOC119725310"/>
</dbReference>
<dbReference type="RefSeq" id="XP_038052619.1">
    <property type="nucleotide sequence ID" value="XM_038196691.1"/>
</dbReference>
<evidence type="ECO:0000256" key="2">
    <source>
        <dbReference type="ARBA" id="ARBA00012701"/>
    </source>
</evidence>
<dbReference type="Gene3D" id="3.30.2140.20">
    <property type="match status" value="1"/>
</dbReference>